<evidence type="ECO:0000256" key="2">
    <source>
        <dbReference type="SAM" id="MobiDB-lite"/>
    </source>
</evidence>
<feature type="compositionally biased region" description="Pro residues" evidence="2">
    <location>
        <begin position="969"/>
        <end position="979"/>
    </location>
</feature>
<feature type="coiled-coil region" evidence="1">
    <location>
        <begin position="181"/>
        <end position="225"/>
    </location>
</feature>
<accession>A0A1Q9CJR0</accession>
<keyword evidence="1" id="KW-0175">Coiled coil</keyword>
<proteinExistence type="predicted"/>
<name>A0A1Q9CJR0_SYMMI</name>
<feature type="compositionally biased region" description="Basic and acidic residues" evidence="2">
    <location>
        <begin position="948"/>
        <end position="958"/>
    </location>
</feature>
<dbReference type="InterPro" id="IPR013103">
    <property type="entry name" value="RVT_2"/>
</dbReference>
<dbReference type="OrthoDB" id="445610at2759"/>
<comment type="caution">
    <text evidence="4">The sequence shown here is derived from an EMBL/GenBank/DDBJ whole genome shotgun (WGS) entry which is preliminary data.</text>
</comment>
<dbReference type="EMBL" id="LSRX01001137">
    <property type="protein sequence ID" value="OLP83154.1"/>
    <property type="molecule type" value="Genomic_DNA"/>
</dbReference>
<organism evidence="4 5">
    <name type="scientific">Symbiodinium microadriaticum</name>
    <name type="common">Dinoflagellate</name>
    <name type="synonym">Zooxanthella microadriatica</name>
    <dbReference type="NCBI Taxonomy" id="2951"/>
    <lineage>
        <taxon>Eukaryota</taxon>
        <taxon>Sar</taxon>
        <taxon>Alveolata</taxon>
        <taxon>Dinophyceae</taxon>
        <taxon>Suessiales</taxon>
        <taxon>Symbiodiniaceae</taxon>
        <taxon>Symbiodinium</taxon>
    </lineage>
</organism>
<sequence length="1130" mass="126806">MKWCTKCLVEAGKKFCERHEFSAVGLFENVNMGCHRDSHNDASSENAVVMLKNPDAGGGFWLESEAPHPQDPVWNQVKGEQRGGELHDLELGRPFFFNPRRWHEVKPWEGDRVAMVLYSPRASHLHYRDKDRMEFVGFPVNLSDAINTDVTHGKEQPFLESSRAELHLLQPLPNEDQGSLEEVLLAQNEDQEQLIEDLEERSTRLRLLLEEEEALAEECRRAGRQAADEVENVRGILEDMIADIGQRKAVLHEEQQQRCLRIAQVTQDNIDYEHMLETMQGDLEVVHTVPLEQVRDALPKWMGAVEKEVKQLLDGTLKPMEASTARDLERQGKLKLVPSKAVCTLKPPATKGEKARRKFRLVLCGNFAARDDPAYDLYAGGASAETVRLALTVAAGKRWSGATSDITAAFLLATWPSELARYAIYPPRMLVDAGFIGPGQVWEVLRPLYGLRESPAIWSRCRTARLSSAKIPWNHRTVVLRQSQADPDLWLVFDERDKVCSEDTLLGLVVTYVDDLLYLADPSLITAIHTWIELEWPCSSLEWATEPAGTRYLGMEIHQRADFNFEISQGGYIKELLRNHNMDEVQGSRLPCPKEWLCEGEGEEDQDENYSSEELKFAQRVVGEQLWLTMRTRPDLQFPVGFMAARVSRLPNRVAQVARKILAYLKSTQEMKLVMGPNGNESVGALALVGYSDASFSPFGEKSFGATVHSSPIAELYETANALVLIESVGSILDEIVGTKVPRLLRVDNSSALAMIQGGPGSWRTRHLKVRSAKIRDEVESGGLQVEHITGDLQLADLATKMHPKMRLWELLTLWGFKDLPYEAVEALEAKSAYLALLVMALIVTPADAEEEPSESRRLQSIGVDELMLVTVLVCIAAVSLWEVLKWATRGVIRFFRETPKQRKLRRLKETARLAAEEEVDRVLNTSPEAEVGPPEPHPVPRARPQRRIVDPEPERSQPDQNFELMPSKAPPQLPPPSEAPSGIGPEAHPDKMQRRHRMAPLLQRILKALVVSTSTRLTSPMQVAKPPVGSLGAAHEEAQKLRDSFQAYLDNYFVSEAGGPSRPGTPERARHLRQDSGQLGWWRATVRHSRELAQICATICGRVAGLLVSCMQLQSAMSDIGVQRRQGEE</sequence>
<dbReference type="AlphaFoldDB" id="A0A1Q9CJR0"/>
<reference evidence="4 5" key="1">
    <citation type="submission" date="2016-02" db="EMBL/GenBank/DDBJ databases">
        <title>Genome analysis of coral dinoflagellate symbionts highlights evolutionary adaptations to a symbiotic lifestyle.</title>
        <authorList>
            <person name="Aranda M."/>
            <person name="Li Y."/>
            <person name="Liew Y.J."/>
            <person name="Baumgarten S."/>
            <person name="Simakov O."/>
            <person name="Wilson M."/>
            <person name="Piel J."/>
            <person name="Ashoor H."/>
            <person name="Bougouffa S."/>
            <person name="Bajic V.B."/>
            <person name="Ryu T."/>
            <person name="Ravasi T."/>
            <person name="Bayer T."/>
            <person name="Micklem G."/>
            <person name="Kim H."/>
            <person name="Bhak J."/>
            <person name="Lajeunesse T.C."/>
            <person name="Voolstra C.R."/>
        </authorList>
    </citation>
    <scope>NUCLEOTIDE SEQUENCE [LARGE SCALE GENOMIC DNA]</scope>
    <source>
        <strain evidence="4 5">CCMP2467</strain>
    </source>
</reference>
<evidence type="ECO:0000313" key="5">
    <source>
        <dbReference type="Proteomes" id="UP000186817"/>
    </source>
</evidence>
<keyword evidence="5" id="KW-1185">Reference proteome</keyword>
<dbReference type="Pfam" id="PF07727">
    <property type="entry name" value="RVT_2"/>
    <property type="match status" value="1"/>
</dbReference>
<evidence type="ECO:0000256" key="1">
    <source>
        <dbReference type="SAM" id="Coils"/>
    </source>
</evidence>
<evidence type="ECO:0000313" key="4">
    <source>
        <dbReference type="EMBL" id="OLP83154.1"/>
    </source>
</evidence>
<gene>
    <name evidence="4" type="primary">TY1B-NL2</name>
    <name evidence="4" type="ORF">AK812_SmicGene36112</name>
</gene>
<protein>
    <submittedName>
        <fullName evidence="4">Transposon Ty1-NL2 Gag-Pol polyprotein</fullName>
    </submittedName>
</protein>
<feature type="domain" description="Reverse transcriptase Ty1/copia-type" evidence="3">
    <location>
        <begin position="335"/>
        <end position="591"/>
    </location>
</feature>
<feature type="region of interest" description="Disordered" evidence="2">
    <location>
        <begin position="919"/>
        <end position="995"/>
    </location>
</feature>
<evidence type="ECO:0000259" key="3">
    <source>
        <dbReference type="Pfam" id="PF07727"/>
    </source>
</evidence>
<dbReference type="Proteomes" id="UP000186817">
    <property type="component" value="Unassembled WGS sequence"/>
</dbReference>